<dbReference type="STRING" id="1246626.BleG1_2164"/>
<dbReference type="PATRIC" id="fig|1246626.3.peg.2162"/>
<feature type="transmembrane region" description="Helical" evidence="7">
    <location>
        <begin position="354"/>
        <end position="371"/>
    </location>
</feature>
<organism evidence="9 10">
    <name type="scientific">Shouchella lehensis G1</name>
    <dbReference type="NCBI Taxonomy" id="1246626"/>
    <lineage>
        <taxon>Bacteria</taxon>
        <taxon>Bacillati</taxon>
        <taxon>Bacillota</taxon>
        <taxon>Bacilli</taxon>
        <taxon>Bacillales</taxon>
        <taxon>Bacillaceae</taxon>
        <taxon>Shouchella</taxon>
    </lineage>
</organism>
<keyword evidence="5 7" id="KW-1133">Transmembrane helix</keyword>
<evidence type="ECO:0000256" key="5">
    <source>
        <dbReference type="ARBA" id="ARBA00022989"/>
    </source>
</evidence>
<feature type="transmembrane region" description="Helical" evidence="7">
    <location>
        <begin position="208"/>
        <end position="233"/>
    </location>
</feature>
<comment type="subcellular location">
    <subcellularLocation>
        <location evidence="1">Cell membrane</location>
        <topology evidence="1">Multi-pass membrane protein</topology>
    </subcellularLocation>
</comment>
<dbReference type="InterPro" id="IPR036259">
    <property type="entry name" value="MFS_trans_sf"/>
</dbReference>
<feature type="transmembrane region" description="Helical" evidence="7">
    <location>
        <begin position="167"/>
        <end position="188"/>
    </location>
</feature>
<feature type="transmembrane region" description="Helical" evidence="7">
    <location>
        <begin position="12"/>
        <end position="36"/>
    </location>
</feature>
<proteinExistence type="predicted"/>
<feature type="transmembrane region" description="Helical" evidence="7">
    <location>
        <begin position="377"/>
        <end position="395"/>
    </location>
</feature>
<evidence type="ECO:0000256" key="7">
    <source>
        <dbReference type="SAM" id="Phobius"/>
    </source>
</evidence>
<name>A0A060LX21_9BACI</name>
<reference evidence="9 10" key="1">
    <citation type="journal article" date="2014" name="Gene">
        <title>A comparative genomic analysis of the alkalitolerant soil bacterium Bacillus lehensis G1.</title>
        <authorList>
            <person name="Noor Y.M."/>
            <person name="Samsulrizal N.H."/>
            <person name="Jema'on N.A."/>
            <person name="Low K.O."/>
            <person name="Ramli A.N."/>
            <person name="Alias N.I."/>
            <person name="Damis S.I."/>
            <person name="Fuzi S.F."/>
            <person name="Isa M.N."/>
            <person name="Murad A.M."/>
            <person name="Raih M.F."/>
            <person name="Bakar F.D."/>
            <person name="Najimudin N."/>
            <person name="Mahadi N.M."/>
            <person name="Illias R.M."/>
        </authorList>
    </citation>
    <scope>NUCLEOTIDE SEQUENCE [LARGE SCALE GENOMIC DNA]</scope>
    <source>
        <strain evidence="9 10">G1</strain>
    </source>
</reference>
<dbReference type="PANTHER" id="PTHR43414">
    <property type="entry name" value="MULTIDRUG RESISTANCE PROTEIN MDTG"/>
    <property type="match status" value="1"/>
</dbReference>
<sequence length="412" mass="44603">MIGIKAEKRNLLIMWFANLFVGASMTMVIPFLSLYIESFGQYSGEDVQRWSGFVFGVSFLVAFLVAPIWGRIGDRYGRKKVLIGTGFGIAISVFLMGYVNSVEALFVLRAFMGLATGFIPASMALIAAQSSKRTAGETLGTLQTGTVSGGLLGPLFGGLIADTVGMELTFILTASILTLASFLVVFGVKEVIYEEKGEKKKRYSAREVIQFIVGSPILLMVMVVALIIQMALFSIQPLLALFVNDLTSSTENMAFLAGVAFSITGLGNLLSTRKWGQLGDRIGHEKVMLLLLILSGLFFIPQGFVDSLWQLIVLRFIFGLAVGGLIPCTTAFIRQACPISMQGEVLGYNQSFRFLGNVLGPVSGGLLAASFGISYVFISAGVLFLLTAAVLRWLLAQEKKKEEQGKESVNEQ</sequence>
<accession>A0A060LX21</accession>
<feature type="transmembrane region" description="Helical" evidence="7">
    <location>
        <begin position="81"/>
        <end position="99"/>
    </location>
</feature>
<dbReference type="InterPro" id="IPR011701">
    <property type="entry name" value="MFS"/>
</dbReference>
<evidence type="ECO:0000313" key="9">
    <source>
        <dbReference type="EMBL" id="AIC94742.1"/>
    </source>
</evidence>
<gene>
    <name evidence="9" type="ORF">BleG1_2164</name>
</gene>
<dbReference type="EMBL" id="CP003923">
    <property type="protein sequence ID" value="AIC94742.1"/>
    <property type="molecule type" value="Genomic_DNA"/>
</dbReference>
<dbReference type="HOGENOM" id="CLU_001265_57_3_9"/>
<feature type="transmembrane region" description="Helical" evidence="7">
    <location>
        <begin position="287"/>
        <end position="305"/>
    </location>
</feature>
<keyword evidence="10" id="KW-1185">Reference proteome</keyword>
<dbReference type="GO" id="GO:0022857">
    <property type="term" value="F:transmembrane transporter activity"/>
    <property type="evidence" value="ECO:0007669"/>
    <property type="project" value="InterPro"/>
</dbReference>
<feature type="transmembrane region" description="Helical" evidence="7">
    <location>
        <begin position="311"/>
        <end position="333"/>
    </location>
</feature>
<dbReference type="KEGG" id="ble:BleG1_2164"/>
<keyword evidence="4 7" id="KW-0812">Transmembrane</keyword>
<dbReference type="Pfam" id="PF07690">
    <property type="entry name" value="MFS_1"/>
    <property type="match status" value="1"/>
</dbReference>
<dbReference type="GO" id="GO:0005886">
    <property type="term" value="C:plasma membrane"/>
    <property type="evidence" value="ECO:0007669"/>
    <property type="project" value="UniProtKB-SubCell"/>
</dbReference>
<dbReference type="Proteomes" id="UP000027142">
    <property type="component" value="Chromosome"/>
</dbReference>
<evidence type="ECO:0000256" key="6">
    <source>
        <dbReference type="ARBA" id="ARBA00023136"/>
    </source>
</evidence>
<keyword evidence="6 7" id="KW-0472">Membrane</keyword>
<dbReference type="Gene3D" id="1.20.1250.20">
    <property type="entry name" value="MFS general substrate transporter like domains"/>
    <property type="match status" value="2"/>
</dbReference>
<protein>
    <submittedName>
        <fullName evidence="9">MFS-type transporter</fullName>
    </submittedName>
</protein>
<evidence type="ECO:0000256" key="2">
    <source>
        <dbReference type="ARBA" id="ARBA00022448"/>
    </source>
</evidence>
<feature type="domain" description="Major facilitator superfamily (MFS) profile" evidence="8">
    <location>
        <begin position="10"/>
        <end position="399"/>
    </location>
</feature>
<feature type="transmembrane region" description="Helical" evidence="7">
    <location>
        <begin position="105"/>
        <end position="127"/>
    </location>
</feature>
<feature type="transmembrane region" description="Helical" evidence="7">
    <location>
        <begin position="48"/>
        <end position="69"/>
    </location>
</feature>
<keyword evidence="3" id="KW-1003">Cell membrane</keyword>
<evidence type="ECO:0000313" key="10">
    <source>
        <dbReference type="Proteomes" id="UP000027142"/>
    </source>
</evidence>
<dbReference type="InterPro" id="IPR020846">
    <property type="entry name" value="MFS_dom"/>
</dbReference>
<dbReference type="PROSITE" id="PS50850">
    <property type="entry name" value="MFS"/>
    <property type="match status" value="1"/>
</dbReference>
<dbReference type="SUPFAM" id="SSF103473">
    <property type="entry name" value="MFS general substrate transporter"/>
    <property type="match status" value="1"/>
</dbReference>
<keyword evidence="2" id="KW-0813">Transport</keyword>
<evidence type="ECO:0000256" key="1">
    <source>
        <dbReference type="ARBA" id="ARBA00004651"/>
    </source>
</evidence>
<evidence type="ECO:0000259" key="8">
    <source>
        <dbReference type="PROSITE" id="PS50850"/>
    </source>
</evidence>
<feature type="transmembrane region" description="Helical" evidence="7">
    <location>
        <begin position="253"/>
        <end position="271"/>
    </location>
</feature>
<evidence type="ECO:0000256" key="4">
    <source>
        <dbReference type="ARBA" id="ARBA00022692"/>
    </source>
</evidence>
<dbReference type="AlphaFoldDB" id="A0A060LX21"/>
<dbReference type="PANTHER" id="PTHR43414:SF3">
    <property type="entry name" value="LMO2377 PROTEIN"/>
    <property type="match status" value="1"/>
</dbReference>
<dbReference type="eggNOG" id="COG2814">
    <property type="taxonomic scope" value="Bacteria"/>
</dbReference>
<feature type="transmembrane region" description="Helical" evidence="7">
    <location>
        <begin position="139"/>
        <end position="161"/>
    </location>
</feature>
<evidence type="ECO:0000256" key="3">
    <source>
        <dbReference type="ARBA" id="ARBA00022475"/>
    </source>
</evidence>